<dbReference type="Pfam" id="PF07841">
    <property type="entry name" value="DM4_12"/>
    <property type="match status" value="1"/>
</dbReference>
<dbReference type="OMA" id="YLCEASK"/>
<feature type="chain" id="PRO_5028400760" evidence="1">
    <location>
        <begin position="23"/>
        <end position="219"/>
    </location>
</feature>
<protein>
    <submittedName>
        <fullName evidence="3">Uncharacterized protein LOC113795504</fullName>
    </submittedName>
</protein>
<dbReference type="Proteomes" id="UP000515146">
    <property type="component" value="Unplaced"/>
</dbReference>
<sequence>MNPKSIILFTVSIITFVTIIDCTEMKSDSNSTLSYSRSSRHAKSFRMEKENALATNEVSQFLNTKNIVKTIVKLVFGSSEESTATSRQVLNLLVKVLDMVKTNFAQRRNGRSLANDERGLKDSLDDAAIAGITMMKGFVRSFLATDTKCIQRHICDAASNAARESRELGSVISQIGGYASSYVLDNQKMSPFNSNYDAARIGRSGGDCRKMYSCAESEL</sequence>
<dbReference type="InParanoid" id="A0A6P6YA85"/>
<keyword evidence="2" id="KW-1185">Reference proteome</keyword>
<evidence type="ECO:0000313" key="2">
    <source>
        <dbReference type="Proteomes" id="UP000515146"/>
    </source>
</evidence>
<dbReference type="RefSeq" id="XP_027201489.1">
    <property type="nucleotide sequence ID" value="XM_027345688.1"/>
</dbReference>
<dbReference type="AlphaFoldDB" id="A0A6P6YA85"/>
<accession>A0A6P6YA85</accession>
<reference evidence="3" key="1">
    <citation type="submission" date="2025-08" db="UniProtKB">
        <authorList>
            <consortium name="RefSeq"/>
        </authorList>
    </citation>
    <scope>IDENTIFICATION</scope>
    <source>
        <strain evidence="3">Airmid</strain>
    </source>
</reference>
<proteinExistence type="predicted"/>
<organism evidence="2 3">
    <name type="scientific">Dermatophagoides pteronyssinus</name>
    <name type="common">European house dust mite</name>
    <dbReference type="NCBI Taxonomy" id="6956"/>
    <lineage>
        <taxon>Eukaryota</taxon>
        <taxon>Metazoa</taxon>
        <taxon>Ecdysozoa</taxon>
        <taxon>Arthropoda</taxon>
        <taxon>Chelicerata</taxon>
        <taxon>Arachnida</taxon>
        <taxon>Acari</taxon>
        <taxon>Acariformes</taxon>
        <taxon>Sarcoptiformes</taxon>
        <taxon>Astigmata</taxon>
        <taxon>Psoroptidia</taxon>
        <taxon>Analgoidea</taxon>
        <taxon>Pyroglyphidae</taxon>
        <taxon>Dermatophagoidinae</taxon>
        <taxon>Dermatophagoides</taxon>
    </lineage>
</organism>
<dbReference type="InterPro" id="IPR006631">
    <property type="entry name" value="DM4_12"/>
</dbReference>
<keyword evidence="1" id="KW-0732">Signal</keyword>
<evidence type="ECO:0000256" key="1">
    <source>
        <dbReference type="SAM" id="SignalP"/>
    </source>
</evidence>
<dbReference type="GeneID" id="113795504"/>
<evidence type="ECO:0000313" key="3">
    <source>
        <dbReference type="RefSeq" id="XP_027201489.1"/>
    </source>
</evidence>
<dbReference type="OrthoDB" id="7587145at2759"/>
<dbReference type="PANTHER" id="PTHR41158:SF2">
    <property type="entry name" value="AGAP010294-PA"/>
    <property type="match status" value="1"/>
</dbReference>
<dbReference type="KEGG" id="dpte:113795504"/>
<dbReference type="PANTHER" id="PTHR41158">
    <property type="entry name" value="AGAP010294-PA"/>
    <property type="match status" value="1"/>
</dbReference>
<feature type="signal peptide" evidence="1">
    <location>
        <begin position="1"/>
        <end position="22"/>
    </location>
</feature>
<name>A0A6P6YA85_DERPT</name>
<gene>
    <name evidence="3" type="primary">LOC113795504</name>
</gene>